<reference evidence="2" key="1">
    <citation type="submission" date="2017-02" db="EMBL/GenBank/DDBJ databases">
        <title>Delving into the versatile metabolic prowess of the omnipresent phylum Bacteroidetes.</title>
        <authorList>
            <person name="Nobu M.K."/>
            <person name="Mei R."/>
            <person name="Narihiro T."/>
            <person name="Kuroda K."/>
            <person name="Liu W.-T."/>
        </authorList>
    </citation>
    <scope>NUCLEOTIDE SEQUENCE</scope>
    <source>
        <strain evidence="2">ADurb.Bin131</strain>
    </source>
</reference>
<keyword evidence="2" id="KW-0489">Methyltransferase</keyword>
<dbReference type="Pfam" id="PF01208">
    <property type="entry name" value="URO-D"/>
    <property type="match status" value="1"/>
</dbReference>
<feature type="domain" description="Uroporphyrinogen decarboxylase (URO-D)" evidence="1">
    <location>
        <begin position="177"/>
        <end position="370"/>
    </location>
</feature>
<dbReference type="Gene3D" id="3.20.20.210">
    <property type="match status" value="1"/>
</dbReference>
<dbReference type="Proteomes" id="UP000485562">
    <property type="component" value="Unassembled WGS sequence"/>
</dbReference>
<dbReference type="GO" id="GO:0004853">
    <property type="term" value="F:uroporphyrinogen decarboxylase activity"/>
    <property type="evidence" value="ECO:0007669"/>
    <property type="project" value="InterPro"/>
</dbReference>
<dbReference type="GO" id="GO:0008168">
    <property type="term" value="F:methyltransferase activity"/>
    <property type="evidence" value="ECO:0007669"/>
    <property type="project" value="UniProtKB-KW"/>
</dbReference>
<proteinExistence type="predicted"/>
<dbReference type="PANTHER" id="PTHR47099:SF1">
    <property type="entry name" value="METHYLCOBAMIDE:COM METHYLTRANSFERASE MTBA"/>
    <property type="match status" value="1"/>
</dbReference>
<gene>
    <name evidence="2" type="ORF">BWX89_01804</name>
</gene>
<name>A0A1V6C454_UNCT6</name>
<dbReference type="GO" id="GO:0006779">
    <property type="term" value="P:porphyrin-containing compound biosynthetic process"/>
    <property type="evidence" value="ECO:0007669"/>
    <property type="project" value="InterPro"/>
</dbReference>
<dbReference type="InterPro" id="IPR038071">
    <property type="entry name" value="UROD/MetE-like_sf"/>
</dbReference>
<dbReference type="GO" id="GO:0032259">
    <property type="term" value="P:methylation"/>
    <property type="evidence" value="ECO:0007669"/>
    <property type="project" value="UniProtKB-KW"/>
</dbReference>
<dbReference type="PANTHER" id="PTHR47099">
    <property type="entry name" value="METHYLCOBAMIDE:COM METHYLTRANSFERASE MTBA"/>
    <property type="match status" value="1"/>
</dbReference>
<organism evidence="2">
    <name type="scientific">candidate division TA06 bacterium ADurb.Bin131</name>
    <dbReference type="NCBI Taxonomy" id="1852827"/>
    <lineage>
        <taxon>Bacteria</taxon>
        <taxon>Bacteria division TA06</taxon>
    </lineage>
</organism>
<sequence>MTIRERILSVFQGQNPDCVPFILDLSHWYYHHFNLPWDLTMPYDEPDTGLLDIHRKFGAGFYIPILSIGWTAKYHSDVEYLVYKEDFEGTPSIIWEYRTRFGSIKRRRIWEQKSYSWPIYQWGVKTENDLKILQYALTSRVFYPCFESYNHWRNAVGDIGVVYMPFGYSAMGQLLNAWMGVEKTIYASFDIEDTVREFVESVNENNLKAVDLLCDSPAEIIMMGDNFSSDIQPPSFFNKWSRQFYVEAIKRFHVAGKKIAVHIDGKLKNSIRMISETGADCGDAITPTPAGDLTPDECRYQAGDNFILSGGVAPGLWYKSIDIDQFKTAVINWLDLKNRNVRIMAAAGDQVPPGAEEERIKQMKSIVEEYGKF</sequence>
<dbReference type="EMBL" id="MWDQ01000153">
    <property type="protein sequence ID" value="OQB71621.1"/>
    <property type="molecule type" value="Genomic_DNA"/>
</dbReference>
<keyword evidence="2" id="KW-0808">Transferase</keyword>
<dbReference type="InterPro" id="IPR052024">
    <property type="entry name" value="Methanogen_methyltrans"/>
</dbReference>
<comment type="caution">
    <text evidence="2">The sequence shown here is derived from an EMBL/GenBank/DDBJ whole genome shotgun (WGS) entry which is preliminary data.</text>
</comment>
<protein>
    <submittedName>
        <fullName evidence="2">Methylcobalamin:coenzyme M methyltransferase</fullName>
    </submittedName>
</protein>
<dbReference type="InterPro" id="IPR000257">
    <property type="entry name" value="Uroporphyrinogen_deCOase"/>
</dbReference>
<accession>A0A1V6C454</accession>
<evidence type="ECO:0000313" key="2">
    <source>
        <dbReference type="EMBL" id="OQB71621.1"/>
    </source>
</evidence>
<dbReference type="AlphaFoldDB" id="A0A1V6C454"/>
<dbReference type="SUPFAM" id="SSF51726">
    <property type="entry name" value="UROD/MetE-like"/>
    <property type="match status" value="1"/>
</dbReference>
<evidence type="ECO:0000259" key="1">
    <source>
        <dbReference type="Pfam" id="PF01208"/>
    </source>
</evidence>